<dbReference type="Proteomes" id="UP000236161">
    <property type="component" value="Unassembled WGS sequence"/>
</dbReference>
<dbReference type="STRING" id="1088818.A0A2I0AHC3"/>
<keyword evidence="4" id="KW-1185">Reference proteome</keyword>
<proteinExistence type="predicted"/>
<feature type="region of interest" description="Disordered" evidence="1">
    <location>
        <begin position="822"/>
        <end position="846"/>
    </location>
</feature>
<dbReference type="EMBL" id="KZ451982">
    <property type="protein sequence ID" value="PKA54940.1"/>
    <property type="molecule type" value="Genomic_DNA"/>
</dbReference>
<accession>A0A2I0AHC3</accession>
<feature type="region of interest" description="Disordered" evidence="1">
    <location>
        <begin position="1"/>
        <end position="36"/>
    </location>
</feature>
<feature type="compositionally biased region" description="Polar residues" evidence="1">
    <location>
        <begin position="836"/>
        <end position="846"/>
    </location>
</feature>
<dbReference type="InterPro" id="IPR057518">
    <property type="entry name" value="GRDP_C"/>
</dbReference>
<evidence type="ECO:0000256" key="1">
    <source>
        <dbReference type="SAM" id="MobiDB-lite"/>
    </source>
</evidence>
<dbReference type="Pfam" id="PF25335">
    <property type="entry name" value="GRDP_C"/>
    <property type="match status" value="1"/>
</dbReference>
<name>A0A2I0AHC3_9ASPA</name>
<evidence type="ECO:0000259" key="2">
    <source>
        <dbReference type="Pfam" id="PF25335"/>
    </source>
</evidence>
<dbReference type="PANTHER" id="PTHR34365:SF2">
    <property type="entry name" value="ENOLASE (DUF1399)"/>
    <property type="match status" value="1"/>
</dbReference>
<organism evidence="3 4">
    <name type="scientific">Apostasia shenzhenica</name>
    <dbReference type="NCBI Taxonomy" id="1088818"/>
    <lineage>
        <taxon>Eukaryota</taxon>
        <taxon>Viridiplantae</taxon>
        <taxon>Streptophyta</taxon>
        <taxon>Embryophyta</taxon>
        <taxon>Tracheophyta</taxon>
        <taxon>Spermatophyta</taxon>
        <taxon>Magnoliopsida</taxon>
        <taxon>Liliopsida</taxon>
        <taxon>Asparagales</taxon>
        <taxon>Orchidaceae</taxon>
        <taxon>Apostasioideae</taxon>
        <taxon>Apostasia</taxon>
    </lineage>
</organism>
<evidence type="ECO:0000313" key="4">
    <source>
        <dbReference type="Proteomes" id="UP000236161"/>
    </source>
</evidence>
<dbReference type="PANTHER" id="PTHR34365">
    <property type="entry name" value="ENOLASE (DUF1399)"/>
    <property type="match status" value="1"/>
</dbReference>
<sequence>MGNDRHDMPGRNIGTSPESSSSRSFSGRHRFHDGSSNAAADPTYSFSGEQYANISVTVDLVAAARLFLSYLRSLAGSPLLDHPATILRSIHRYEKIWMPMISDLSRESSSTPMIIPPADVDWIWLCHCLDPVHYQLCETLSPSKCQLLPWGFPLQEGYREYCASRFGLLVDRPEIHDEENEEYAAGHCREIWNLRHPSEPFDLEIDTDSSSSSAVHVSGSSDGMFEMVVRHGKLCSFFVDPFVPETVYLVSARRRYLNFLHLLKKSADSSFRMLPASDILLMWHMHQIFPAKYLKDLGWAGDLGRRVIAFGDRASATSEEVETMRRWWETAFDEPYERSGAVMDPPSSQARLYFNWEASNVDGNRSRRTLHRRFLMEVVVFIKGKWEIHETNFANKLFLRLRTLRCHKELKLDKPISETSSEEWRKTWHLFCEFGTRGLVIEVRQQGGGCLGNSKLLKKVYFFWNNLLRSASLTLVQDLGFGFKALSSLTPPVQAPYLLKSVPDRVTDDAGAMISDVILRMNRYRPQEGRWISRTVLDHARRECFVMRIRVGRGFWRRGAETPAPVKWEDRIIEVREGQWSYIVGSIGYAPENVVGTAHPKREDFQERKAVWSLSTGYVLIIQWENELRFELQNETSDQPILLLQGRKLQYQVKEANPEEEEDQHYVTIVRSSTDCGSERKATALLNWQLQAMEFLPEEDEVLLLLVNMAILRTMTRMRREDVGSLLVRRRARELSPGVRDWGSVILPPPLPSSSCSLAHYKPWYWNRAEEVLASAEADDWRGHIHRYSPADGKDDLYRMENKGLLRSKRLRLRVSSTSLLASVHSSTPPELSSRGRGNSGANQTGLGRLRAHFGNALEWIDLGAALPHPPDPDEPLEAEQSLAREASKELFEIQACLEVAMAALQVAE</sequence>
<reference evidence="3 4" key="1">
    <citation type="journal article" date="2017" name="Nature">
        <title>The Apostasia genome and the evolution of orchids.</title>
        <authorList>
            <person name="Zhang G.Q."/>
            <person name="Liu K.W."/>
            <person name="Li Z."/>
            <person name="Lohaus R."/>
            <person name="Hsiao Y.Y."/>
            <person name="Niu S.C."/>
            <person name="Wang J.Y."/>
            <person name="Lin Y.C."/>
            <person name="Xu Q."/>
            <person name="Chen L.J."/>
            <person name="Yoshida K."/>
            <person name="Fujiwara S."/>
            <person name="Wang Z.W."/>
            <person name="Zhang Y.Q."/>
            <person name="Mitsuda N."/>
            <person name="Wang M."/>
            <person name="Liu G.H."/>
            <person name="Pecoraro L."/>
            <person name="Huang H.X."/>
            <person name="Xiao X.J."/>
            <person name="Lin M."/>
            <person name="Wu X.Y."/>
            <person name="Wu W.L."/>
            <person name="Chen Y.Y."/>
            <person name="Chang S.B."/>
            <person name="Sakamoto S."/>
            <person name="Ohme-Takagi M."/>
            <person name="Yagi M."/>
            <person name="Zeng S.J."/>
            <person name="Shen C.Y."/>
            <person name="Yeh C.M."/>
            <person name="Luo Y.B."/>
            <person name="Tsai W.C."/>
            <person name="Van de Peer Y."/>
            <person name="Liu Z.J."/>
        </authorList>
    </citation>
    <scope>NUCLEOTIDE SEQUENCE [LARGE SCALE GENOMIC DNA]</scope>
    <source>
        <strain evidence="4">cv. Shenzhen</strain>
        <tissue evidence="3">Stem</tissue>
    </source>
</reference>
<evidence type="ECO:0000313" key="3">
    <source>
        <dbReference type="EMBL" id="PKA54940.1"/>
    </source>
</evidence>
<protein>
    <recommendedName>
        <fullName evidence="2">GRPD C-terminal domain-containing protein</fullName>
    </recommendedName>
</protein>
<dbReference type="InterPro" id="IPR009836">
    <property type="entry name" value="GRDP-like"/>
</dbReference>
<dbReference type="Pfam" id="PF07173">
    <property type="entry name" value="GRDP-like"/>
    <property type="match status" value="1"/>
</dbReference>
<dbReference type="OrthoDB" id="2684236at2759"/>
<dbReference type="AlphaFoldDB" id="A0A2I0AHC3"/>
<gene>
    <name evidence="3" type="ORF">AXF42_Ash000776</name>
</gene>
<feature type="domain" description="GRPD C-terminal" evidence="2">
    <location>
        <begin position="536"/>
        <end position="695"/>
    </location>
</feature>